<dbReference type="Gene3D" id="3.90.79.10">
    <property type="entry name" value="Nucleoside Triphosphate Pyrophosphohydrolase"/>
    <property type="match status" value="1"/>
</dbReference>
<comment type="similarity">
    <text evidence="2">Belongs to the IPP isomerase type 1 family.</text>
</comment>
<dbReference type="HAMAP" id="MF_00202">
    <property type="entry name" value="Idi"/>
    <property type="match status" value="1"/>
</dbReference>
<evidence type="ECO:0000313" key="13">
    <source>
        <dbReference type="Proteomes" id="UP001500067"/>
    </source>
</evidence>
<evidence type="ECO:0000256" key="3">
    <source>
        <dbReference type="ARBA" id="ARBA00012057"/>
    </source>
</evidence>
<proteinExistence type="inferred from homology"/>
<gene>
    <name evidence="12" type="primary">idi</name>
    <name evidence="12" type="ORF">GCM10023093_28460</name>
</gene>
<evidence type="ECO:0000256" key="10">
    <source>
        <dbReference type="NCBIfam" id="TIGR02150"/>
    </source>
</evidence>
<dbReference type="PROSITE" id="PS51462">
    <property type="entry name" value="NUDIX"/>
    <property type="match status" value="1"/>
</dbReference>
<comment type="caution">
    <text evidence="12">The sequence shown here is derived from an EMBL/GenBank/DDBJ whole genome shotgun (WGS) entry which is preliminary data.</text>
</comment>
<evidence type="ECO:0000256" key="8">
    <source>
        <dbReference type="ARBA" id="ARBA00023229"/>
    </source>
</evidence>
<keyword evidence="5" id="KW-0479">Metal-binding</keyword>
<dbReference type="RefSeq" id="WP_345084576.1">
    <property type="nucleotide sequence ID" value="NZ_BAABFA010000023.1"/>
</dbReference>
<organism evidence="12 13">
    <name type="scientific">Nemorincola caseinilytica</name>
    <dbReference type="NCBI Taxonomy" id="2054315"/>
    <lineage>
        <taxon>Bacteria</taxon>
        <taxon>Pseudomonadati</taxon>
        <taxon>Bacteroidota</taxon>
        <taxon>Chitinophagia</taxon>
        <taxon>Chitinophagales</taxon>
        <taxon>Chitinophagaceae</taxon>
        <taxon>Nemorincola</taxon>
    </lineage>
</organism>
<dbReference type="EC" id="5.3.3.2" evidence="3 10"/>
<dbReference type="EMBL" id="BAABFA010000023">
    <property type="protein sequence ID" value="GAA4469297.1"/>
    <property type="molecule type" value="Genomic_DNA"/>
</dbReference>
<evidence type="ECO:0000256" key="2">
    <source>
        <dbReference type="ARBA" id="ARBA00007579"/>
    </source>
</evidence>
<keyword evidence="13" id="KW-1185">Reference proteome</keyword>
<evidence type="ECO:0000313" key="12">
    <source>
        <dbReference type="EMBL" id="GAA4469297.1"/>
    </source>
</evidence>
<dbReference type="Pfam" id="PF00293">
    <property type="entry name" value="NUDIX"/>
    <property type="match status" value="1"/>
</dbReference>
<keyword evidence="4" id="KW-0963">Cytoplasm</keyword>
<dbReference type="CDD" id="cd02885">
    <property type="entry name" value="NUDIX_IPP_Isomerase"/>
    <property type="match status" value="1"/>
</dbReference>
<reference evidence="13" key="1">
    <citation type="journal article" date="2019" name="Int. J. Syst. Evol. Microbiol.">
        <title>The Global Catalogue of Microorganisms (GCM) 10K type strain sequencing project: providing services to taxonomists for standard genome sequencing and annotation.</title>
        <authorList>
            <consortium name="The Broad Institute Genomics Platform"/>
            <consortium name="The Broad Institute Genome Sequencing Center for Infectious Disease"/>
            <person name="Wu L."/>
            <person name="Ma J."/>
        </authorList>
    </citation>
    <scope>NUCLEOTIDE SEQUENCE [LARGE SCALE GENOMIC DNA]</scope>
    <source>
        <strain evidence="13">JCM 32105</strain>
    </source>
</reference>
<keyword evidence="9" id="KW-0413">Isomerase</keyword>
<dbReference type="PANTHER" id="PTHR10885">
    <property type="entry name" value="ISOPENTENYL-DIPHOSPHATE DELTA-ISOMERASE"/>
    <property type="match status" value="1"/>
</dbReference>
<evidence type="ECO:0000256" key="7">
    <source>
        <dbReference type="ARBA" id="ARBA00023211"/>
    </source>
</evidence>
<evidence type="ECO:0000256" key="9">
    <source>
        <dbReference type="ARBA" id="ARBA00023235"/>
    </source>
</evidence>
<accession>A0ABP8NQ75</accession>
<keyword evidence="6" id="KW-0460">Magnesium</keyword>
<evidence type="ECO:0000256" key="6">
    <source>
        <dbReference type="ARBA" id="ARBA00022842"/>
    </source>
</evidence>
<dbReference type="Proteomes" id="UP001500067">
    <property type="component" value="Unassembled WGS sequence"/>
</dbReference>
<dbReference type="InterPro" id="IPR011876">
    <property type="entry name" value="IsopentenylPP_isomerase_typ1"/>
</dbReference>
<dbReference type="InterPro" id="IPR000086">
    <property type="entry name" value="NUDIX_hydrolase_dom"/>
</dbReference>
<keyword evidence="8" id="KW-0414">Isoprene biosynthesis</keyword>
<feature type="domain" description="Nudix hydrolase" evidence="11">
    <location>
        <begin position="29"/>
        <end position="161"/>
    </location>
</feature>
<keyword evidence="7" id="KW-0464">Manganese</keyword>
<dbReference type="NCBIfam" id="TIGR02150">
    <property type="entry name" value="IPP_isom_1"/>
    <property type="match status" value="1"/>
</dbReference>
<dbReference type="InterPro" id="IPR056375">
    <property type="entry name" value="Idi_bact"/>
</dbReference>
<dbReference type="NCBIfam" id="NF002995">
    <property type="entry name" value="PRK03759.1"/>
    <property type="match status" value="1"/>
</dbReference>
<evidence type="ECO:0000259" key="11">
    <source>
        <dbReference type="PROSITE" id="PS51462"/>
    </source>
</evidence>
<evidence type="ECO:0000256" key="5">
    <source>
        <dbReference type="ARBA" id="ARBA00022723"/>
    </source>
</evidence>
<dbReference type="PIRSF" id="PIRSF018427">
    <property type="entry name" value="Isopntndiph_ism"/>
    <property type="match status" value="1"/>
</dbReference>
<dbReference type="SUPFAM" id="SSF55811">
    <property type="entry name" value="Nudix"/>
    <property type="match status" value="1"/>
</dbReference>
<comment type="pathway">
    <text evidence="1">Isoprenoid biosynthesis; dimethylallyl diphosphate biosynthesis; dimethylallyl diphosphate from isopentenyl diphosphate: step 1/1.</text>
</comment>
<evidence type="ECO:0000256" key="4">
    <source>
        <dbReference type="ARBA" id="ARBA00022490"/>
    </source>
</evidence>
<dbReference type="InterPro" id="IPR015797">
    <property type="entry name" value="NUDIX_hydrolase-like_dom_sf"/>
</dbReference>
<dbReference type="PANTHER" id="PTHR10885:SF0">
    <property type="entry name" value="ISOPENTENYL-DIPHOSPHATE DELTA-ISOMERASE"/>
    <property type="match status" value="1"/>
</dbReference>
<name>A0ABP8NQ75_9BACT</name>
<protein>
    <recommendedName>
        <fullName evidence="3 10">Isopentenyl-diphosphate delta-isomerase</fullName>
        <ecNumber evidence="3 10">5.3.3.2</ecNumber>
    </recommendedName>
</protein>
<evidence type="ECO:0000256" key="1">
    <source>
        <dbReference type="ARBA" id="ARBA00004826"/>
    </source>
</evidence>
<sequence length="180" mass="20238">MTTEQVVLVDDQDREIGVAGKMEVHVTGALHRAVSVFIFSSHNKLLLQQRAAVKYHSGLLWTNTCCGHPLPGESPIEAAERRLYEEMGIRCLLIPAYTFLYKADMGNGLTEHEFDHVFVGLYDAAPDPDPAEVAAWRYVPQSDLMASLQQEPEQYTAWFRICMADRGSELFGTMQHGIRP</sequence>